<keyword evidence="7" id="KW-1185">Reference proteome</keyword>
<feature type="signal peptide" evidence="4">
    <location>
        <begin position="1"/>
        <end position="19"/>
    </location>
</feature>
<dbReference type="PANTHER" id="PTHR43248:SF29">
    <property type="entry name" value="TRIPEPTIDYL AMINOPEPTIDASE"/>
    <property type="match status" value="1"/>
</dbReference>
<dbReference type="RefSeq" id="WP_016456736.1">
    <property type="nucleotide sequence ID" value="NZ_KE150269.1"/>
</dbReference>
<dbReference type="STRING" id="883161.HMPREF9306_01930"/>
<proteinExistence type="inferred from homology"/>
<dbReference type="OrthoDB" id="3930934at2"/>
<dbReference type="InterPro" id="IPR029058">
    <property type="entry name" value="AB_hydrolase_fold"/>
</dbReference>
<reference evidence="6 7" key="1">
    <citation type="submission" date="2013-04" db="EMBL/GenBank/DDBJ databases">
        <title>The Genome Sequence of Propionimicrobium lymphophilum ACS-093-V-SCH5.</title>
        <authorList>
            <consortium name="The Broad Institute Genomics Platform"/>
            <person name="Earl A."/>
            <person name="Ward D."/>
            <person name="Feldgarden M."/>
            <person name="Gevers D."/>
            <person name="Saerens B."/>
            <person name="Vaneechoutte M."/>
            <person name="Walker B."/>
            <person name="Young S."/>
            <person name="Zeng Q."/>
            <person name="Gargeya S."/>
            <person name="Fitzgerald M."/>
            <person name="Haas B."/>
            <person name="Abouelleil A."/>
            <person name="Allen A.W."/>
            <person name="Alvarado L."/>
            <person name="Arachchi H.M."/>
            <person name="Berlin A.M."/>
            <person name="Chapman S.B."/>
            <person name="Gainer-Dewar J."/>
            <person name="Goldberg J."/>
            <person name="Griggs A."/>
            <person name="Gujja S."/>
            <person name="Hansen M."/>
            <person name="Howarth C."/>
            <person name="Imamovic A."/>
            <person name="Ireland A."/>
            <person name="Larimer J."/>
            <person name="McCowan C."/>
            <person name="Murphy C."/>
            <person name="Pearson M."/>
            <person name="Poon T.W."/>
            <person name="Priest M."/>
            <person name="Roberts A."/>
            <person name="Saif S."/>
            <person name="Shea T."/>
            <person name="Sisk P."/>
            <person name="Sykes S."/>
            <person name="Wortman J."/>
            <person name="Nusbaum C."/>
            <person name="Birren B."/>
        </authorList>
    </citation>
    <scope>NUCLEOTIDE SEQUENCE [LARGE SCALE GENOMIC DNA]</scope>
    <source>
        <strain evidence="6 7">ACS-093-V-SCH5</strain>
    </source>
</reference>
<protein>
    <recommendedName>
        <fullName evidence="5">AB hydrolase-1 domain-containing protein</fullName>
    </recommendedName>
</protein>
<dbReference type="HOGENOM" id="CLU_013364_3_1_11"/>
<dbReference type="PANTHER" id="PTHR43248">
    <property type="entry name" value="2-SUCCINYL-6-HYDROXY-2,4-CYCLOHEXADIENE-1-CARBOXYLATE SYNTHASE"/>
    <property type="match status" value="1"/>
</dbReference>
<dbReference type="PROSITE" id="PS51257">
    <property type="entry name" value="PROKAR_LIPOPROTEIN"/>
    <property type="match status" value="1"/>
</dbReference>
<dbReference type="InterPro" id="IPR051601">
    <property type="entry name" value="Serine_prot/Carboxylest_S33"/>
</dbReference>
<evidence type="ECO:0000313" key="6">
    <source>
        <dbReference type="EMBL" id="EPD32361.1"/>
    </source>
</evidence>
<dbReference type="AlphaFoldDB" id="S2VZR3"/>
<feature type="chain" id="PRO_5038440022" description="AB hydrolase-1 domain-containing protein" evidence="4">
    <location>
        <begin position="20"/>
        <end position="531"/>
    </location>
</feature>
<dbReference type="InterPro" id="IPR000073">
    <property type="entry name" value="AB_hydrolase_1"/>
</dbReference>
<evidence type="ECO:0000256" key="3">
    <source>
        <dbReference type="ARBA" id="ARBA00022801"/>
    </source>
</evidence>
<sequence>MRKQIALLAAGLLLAGCSAAPKTQSDATPSPSVAFDVEPVALDGSGHKMPWPKRAWVVGESSDRMKYVESQARPPGVVDPPAGQGYGRYYVQRLDWAQCGEFECAKMLAPLDWENPDGLAVTISLKRSAIDDPHGVLFVNPGGPGGSALDYVDQFGEELRYDIVGMDPRGSGKSTPVVCSTGEELDRYLDVDVSPDDSGEVAALIDAERRFATDCRKNSGALLDHVSTIDTAYDFDLARRLLGQEKFNFLGVSYGTLLGATYAELFPDSTGKVVLDSAVNLGPSEEVSQAVGFERNLSEFARWCASKTSCELGSDEQSVTKSIKGFLDSLDSNSLSSPDGRTLTQSRAVAGLLLFFYTGESFYDAAGEAISKAIAGDPTMIFQASDAMTGREPGGYSPLIAAASGIGCLDQPDSGLKGAFAQWSKQKAQAPVLGHLIGPDTLCPVWTSAPRPRIAFSGDTETPVLVLANTEDSATPYEQSVLANRIFKDSILVTRKAPGHGVFGSSRCADRIVADYFNESKIPETNLECAS</sequence>
<name>S2VZR3_9ACTN</name>
<dbReference type="PATRIC" id="fig|883161.3.peg.1918"/>
<evidence type="ECO:0000313" key="7">
    <source>
        <dbReference type="Proteomes" id="UP000014417"/>
    </source>
</evidence>
<evidence type="ECO:0000259" key="5">
    <source>
        <dbReference type="Pfam" id="PF00561"/>
    </source>
</evidence>
<dbReference type="Pfam" id="PF00561">
    <property type="entry name" value="Abhydrolase_1"/>
    <property type="match status" value="1"/>
</dbReference>
<feature type="domain" description="AB hydrolase-1" evidence="5">
    <location>
        <begin position="136"/>
        <end position="502"/>
    </location>
</feature>
<evidence type="ECO:0000256" key="2">
    <source>
        <dbReference type="ARBA" id="ARBA00022729"/>
    </source>
</evidence>
<comment type="caution">
    <text evidence="6">The sequence shown here is derived from an EMBL/GenBank/DDBJ whole genome shotgun (WGS) entry which is preliminary data.</text>
</comment>
<dbReference type="Proteomes" id="UP000014417">
    <property type="component" value="Unassembled WGS sequence"/>
</dbReference>
<dbReference type="Gene3D" id="3.40.50.1820">
    <property type="entry name" value="alpha/beta hydrolase"/>
    <property type="match status" value="1"/>
</dbReference>
<comment type="similarity">
    <text evidence="1">Belongs to the peptidase S33 family.</text>
</comment>
<evidence type="ECO:0000256" key="1">
    <source>
        <dbReference type="ARBA" id="ARBA00010088"/>
    </source>
</evidence>
<organism evidence="6 7">
    <name type="scientific">Propionimicrobium lymphophilum ACS-093-V-SCH5</name>
    <dbReference type="NCBI Taxonomy" id="883161"/>
    <lineage>
        <taxon>Bacteria</taxon>
        <taxon>Bacillati</taxon>
        <taxon>Actinomycetota</taxon>
        <taxon>Actinomycetes</taxon>
        <taxon>Propionibacteriales</taxon>
        <taxon>Propionibacteriaceae</taxon>
        <taxon>Propionimicrobium</taxon>
    </lineage>
</organism>
<gene>
    <name evidence="6" type="ORF">HMPREF9306_01930</name>
</gene>
<dbReference type="SUPFAM" id="SSF53474">
    <property type="entry name" value="alpha/beta-Hydrolases"/>
    <property type="match status" value="1"/>
</dbReference>
<accession>S2VZR3</accession>
<dbReference type="EMBL" id="AGZR01000009">
    <property type="protein sequence ID" value="EPD32361.1"/>
    <property type="molecule type" value="Genomic_DNA"/>
</dbReference>
<keyword evidence="3" id="KW-0378">Hydrolase</keyword>
<keyword evidence="2 4" id="KW-0732">Signal</keyword>
<dbReference type="GO" id="GO:0016787">
    <property type="term" value="F:hydrolase activity"/>
    <property type="evidence" value="ECO:0007669"/>
    <property type="project" value="UniProtKB-KW"/>
</dbReference>
<evidence type="ECO:0000256" key="4">
    <source>
        <dbReference type="SAM" id="SignalP"/>
    </source>
</evidence>